<evidence type="ECO:0008006" key="3">
    <source>
        <dbReference type="Google" id="ProtNLM"/>
    </source>
</evidence>
<dbReference type="HOGENOM" id="CLU_1845105_0_0_1"/>
<evidence type="ECO:0000313" key="2">
    <source>
        <dbReference type="Proteomes" id="UP000012174"/>
    </source>
</evidence>
<accession>M7T1X5</accession>
<dbReference type="EMBL" id="KB705841">
    <property type="protein sequence ID" value="EMR70547.1"/>
    <property type="molecule type" value="Genomic_DNA"/>
</dbReference>
<proteinExistence type="predicted"/>
<protein>
    <recommendedName>
        <fullName evidence="3">Fungal N-terminal domain-containing protein</fullName>
    </recommendedName>
</protein>
<gene>
    <name evidence="1" type="ORF">UCREL1_2411</name>
</gene>
<dbReference type="OrthoDB" id="191139at2759"/>
<name>M7T1X5_EUTLA</name>
<sequence length="139" mass="15782">MAEPVSSIVTLATVSLQIIRETTRFIQEAKVVDLFLQKLVGSLQNLGRLIEIIDLTNHEAQPTEDGDDPFVQETLARCRQLLENVQSMVEPFATERTQTFWEKAALNLRLSRSRQNIQTKIQDIGDLITQMNVAINCRT</sequence>
<reference evidence="2" key="1">
    <citation type="journal article" date="2013" name="Genome Announc.">
        <title>Draft genome sequence of the grapevine dieback fungus Eutypa lata UCR-EL1.</title>
        <authorList>
            <person name="Blanco-Ulate B."/>
            <person name="Rolshausen P.E."/>
            <person name="Cantu D."/>
        </authorList>
    </citation>
    <scope>NUCLEOTIDE SEQUENCE [LARGE SCALE GENOMIC DNA]</scope>
    <source>
        <strain evidence="2">UCR-EL1</strain>
    </source>
</reference>
<dbReference type="AlphaFoldDB" id="M7T1X5"/>
<evidence type="ECO:0000313" key="1">
    <source>
        <dbReference type="EMBL" id="EMR70547.1"/>
    </source>
</evidence>
<organism evidence="1 2">
    <name type="scientific">Eutypa lata (strain UCR-EL1)</name>
    <name type="common">Grapevine dieback disease fungus</name>
    <name type="synonym">Eutypa armeniacae</name>
    <dbReference type="NCBI Taxonomy" id="1287681"/>
    <lineage>
        <taxon>Eukaryota</taxon>
        <taxon>Fungi</taxon>
        <taxon>Dikarya</taxon>
        <taxon>Ascomycota</taxon>
        <taxon>Pezizomycotina</taxon>
        <taxon>Sordariomycetes</taxon>
        <taxon>Xylariomycetidae</taxon>
        <taxon>Xylariales</taxon>
        <taxon>Diatrypaceae</taxon>
        <taxon>Eutypa</taxon>
    </lineage>
</organism>
<dbReference type="Proteomes" id="UP000012174">
    <property type="component" value="Unassembled WGS sequence"/>
</dbReference>
<dbReference type="KEGG" id="ela:UCREL1_2411"/>
<keyword evidence="2" id="KW-1185">Reference proteome</keyword>